<dbReference type="AlphaFoldDB" id="A0A5C6C7B4"/>
<sequence>MAPGHESVHHEAGGQSVASPNPVRNIVAPPAMVACQHTTTPCRFSDKSPSKAGRILPRLYETFDFLGRRTQTQPDQADAGHARRFEANFRESCV</sequence>
<evidence type="ECO:0000313" key="2">
    <source>
        <dbReference type="EMBL" id="TWU18629.1"/>
    </source>
</evidence>
<evidence type="ECO:0000256" key="1">
    <source>
        <dbReference type="SAM" id="MobiDB-lite"/>
    </source>
</evidence>
<protein>
    <submittedName>
        <fullName evidence="2">Uncharacterized protein</fullName>
    </submittedName>
</protein>
<dbReference type="EMBL" id="SJPU01000001">
    <property type="protein sequence ID" value="TWU18629.1"/>
    <property type="molecule type" value="Genomic_DNA"/>
</dbReference>
<dbReference type="Proteomes" id="UP000319908">
    <property type="component" value="Unassembled WGS sequence"/>
</dbReference>
<accession>A0A5C6C7B4</accession>
<keyword evidence="3" id="KW-1185">Reference proteome</keyword>
<reference evidence="2 3" key="1">
    <citation type="journal article" date="2020" name="Antonie Van Leeuwenhoek">
        <title>Rhodopirellula heiligendammensis sp. nov., Rhodopirellula pilleata sp. nov., and Rhodopirellula solitaria sp. nov. isolated from natural or artificial marine surfaces in Northern Germany and California, USA, and emended description of the genus Rhodopirellula.</title>
        <authorList>
            <person name="Kallscheuer N."/>
            <person name="Wiegand S."/>
            <person name="Jogler M."/>
            <person name="Boedeker C."/>
            <person name="Peeters S.H."/>
            <person name="Rast P."/>
            <person name="Heuer A."/>
            <person name="Jetten M.S.M."/>
            <person name="Rohde M."/>
            <person name="Jogler C."/>
        </authorList>
    </citation>
    <scope>NUCLEOTIDE SEQUENCE [LARGE SCALE GENOMIC DNA]</scope>
    <source>
        <strain evidence="2 3">Poly21</strain>
    </source>
</reference>
<evidence type="ECO:0000313" key="3">
    <source>
        <dbReference type="Proteomes" id="UP000319908"/>
    </source>
</evidence>
<feature type="region of interest" description="Disordered" evidence="1">
    <location>
        <begin position="1"/>
        <end position="25"/>
    </location>
</feature>
<organism evidence="2 3">
    <name type="scientific">Allorhodopirellula heiligendammensis</name>
    <dbReference type="NCBI Taxonomy" id="2714739"/>
    <lineage>
        <taxon>Bacteria</taxon>
        <taxon>Pseudomonadati</taxon>
        <taxon>Planctomycetota</taxon>
        <taxon>Planctomycetia</taxon>
        <taxon>Pirellulales</taxon>
        <taxon>Pirellulaceae</taxon>
        <taxon>Allorhodopirellula</taxon>
    </lineage>
</organism>
<gene>
    <name evidence="2" type="ORF">Poly21_07930</name>
</gene>
<proteinExistence type="predicted"/>
<feature type="compositionally biased region" description="Basic and acidic residues" evidence="1">
    <location>
        <begin position="1"/>
        <end position="12"/>
    </location>
</feature>
<comment type="caution">
    <text evidence="2">The sequence shown here is derived from an EMBL/GenBank/DDBJ whole genome shotgun (WGS) entry which is preliminary data.</text>
</comment>
<name>A0A5C6C7B4_9BACT</name>